<comment type="caution">
    <text evidence="1">The sequence shown here is derived from an EMBL/GenBank/DDBJ whole genome shotgun (WGS) entry which is preliminary data.</text>
</comment>
<sequence length="416" mass="47478">MGLLKVLVPLLDNGYAEAPPEMLCTELPQIWRRPQGHKIPASSVDEVDWRAARPDGLSYPLPSRLYEARKTPRSVEEVQKAVRQFAREMAAHTASPLLEHWQSATPKKADSLFGETCEGSLLWSQKPFVPHDFTTYLCREIQALMLSVDEARQLEQTSRQQSQSATWKAARKNRLTASNFGVAVTRENWTQKGLQNLITDRDLSRVRAIQYGVSSEAMAVQQYERALRTSRHNIETFHCGLIVDPTCPWLGASPDRVVWDPEEQSPHGIVEVKCPYSMRDLKIPSTQGSCLVKDGNGTYRLNRTHYYYYQMRILRKTEERHLQDDKSDIRRAQETQQTKYARILAFEPLSSRTPRWLQSGTQQCTGMLPNAEENRIQRKFVEQADENFGAQYSFACRSASSVHGDAEFAQLMAPIS</sequence>
<organism evidence="1 2">
    <name type="scientific">Dermacentor silvarum</name>
    <name type="common">Tick</name>
    <dbReference type="NCBI Taxonomy" id="543639"/>
    <lineage>
        <taxon>Eukaryota</taxon>
        <taxon>Metazoa</taxon>
        <taxon>Ecdysozoa</taxon>
        <taxon>Arthropoda</taxon>
        <taxon>Chelicerata</taxon>
        <taxon>Arachnida</taxon>
        <taxon>Acari</taxon>
        <taxon>Parasitiformes</taxon>
        <taxon>Ixodida</taxon>
        <taxon>Ixodoidea</taxon>
        <taxon>Ixodidae</taxon>
        <taxon>Rhipicephalinae</taxon>
        <taxon>Dermacentor</taxon>
    </lineage>
</organism>
<dbReference type="Proteomes" id="UP000821865">
    <property type="component" value="Chromosome 8"/>
</dbReference>
<name>A0ACB8C7P8_DERSI</name>
<evidence type="ECO:0000313" key="1">
    <source>
        <dbReference type="EMBL" id="KAH7936906.1"/>
    </source>
</evidence>
<proteinExistence type="predicted"/>
<accession>A0ACB8C7P8</accession>
<dbReference type="EMBL" id="CM023477">
    <property type="protein sequence ID" value="KAH7936906.1"/>
    <property type="molecule type" value="Genomic_DNA"/>
</dbReference>
<reference evidence="1" key="1">
    <citation type="submission" date="2020-05" db="EMBL/GenBank/DDBJ databases">
        <title>Large-scale comparative analyses of tick genomes elucidate their genetic diversity and vector capacities.</title>
        <authorList>
            <person name="Jia N."/>
            <person name="Wang J."/>
            <person name="Shi W."/>
            <person name="Du L."/>
            <person name="Sun Y."/>
            <person name="Zhan W."/>
            <person name="Jiang J."/>
            <person name="Wang Q."/>
            <person name="Zhang B."/>
            <person name="Ji P."/>
            <person name="Sakyi L.B."/>
            <person name="Cui X."/>
            <person name="Yuan T."/>
            <person name="Jiang B."/>
            <person name="Yang W."/>
            <person name="Lam T.T.-Y."/>
            <person name="Chang Q."/>
            <person name="Ding S."/>
            <person name="Wang X."/>
            <person name="Zhu J."/>
            <person name="Ruan X."/>
            <person name="Zhao L."/>
            <person name="Wei J."/>
            <person name="Que T."/>
            <person name="Du C."/>
            <person name="Cheng J."/>
            <person name="Dai P."/>
            <person name="Han X."/>
            <person name="Huang E."/>
            <person name="Gao Y."/>
            <person name="Liu J."/>
            <person name="Shao H."/>
            <person name="Ye R."/>
            <person name="Li L."/>
            <person name="Wei W."/>
            <person name="Wang X."/>
            <person name="Wang C."/>
            <person name="Yang T."/>
            <person name="Huo Q."/>
            <person name="Li W."/>
            <person name="Guo W."/>
            <person name="Chen H."/>
            <person name="Zhou L."/>
            <person name="Ni X."/>
            <person name="Tian J."/>
            <person name="Zhou Y."/>
            <person name="Sheng Y."/>
            <person name="Liu T."/>
            <person name="Pan Y."/>
            <person name="Xia L."/>
            <person name="Li J."/>
            <person name="Zhao F."/>
            <person name="Cao W."/>
        </authorList>
    </citation>
    <scope>NUCLEOTIDE SEQUENCE</scope>
    <source>
        <strain evidence="1">Dsil-2018</strain>
    </source>
</reference>
<keyword evidence="2" id="KW-1185">Reference proteome</keyword>
<protein>
    <submittedName>
        <fullName evidence="1">Uncharacterized protein</fullName>
    </submittedName>
</protein>
<evidence type="ECO:0000313" key="2">
    <source>
        <dbReference type="Proteomes" id="UP000821865"/>
    </source>
</evidence>
<gene>
    <name evidence="1" type="ORF">HPB49_006320</name>
</gene>